<comment type="caution">
    <text evidence="1">The sequence shown here is derived from an EMBL/GenBank/DDBJ whole genome shotgun (WGS) entry which is preliminary data.</text>
</comment>
<keyword evidence="2" id="KW-1185">Reference proteome</keyword>
<evidence type="ECO:0000313" key="1">
    <source>
        <dbReference type="EMBL" id="CAG8676827.1"/>
    </source>
</evidence>
<proteinExistence type="predicted"/>
<reference evidence="1" key="1">
    <citation type="submission" date="2021-06" db="EMBL/GenBank/DDBJ databases">
        <authorList>
            <person name="Kallberg Y."/>
            <person name="Tangrot J."/>
            <person name="Rosling A."/>
        </authorList>
    </citation>
    <scope>NUCLEOTIDE SEQUENCE</scope>
    <source>
        <strain evidence="1">FL966</strain>
    </source>
</reference>
<gene>
    <name evidence="1" type="ORF">CPELLU_LOCUS10565</name>
</gene>
<dbReference type="AlphaFoldDB" id="A0A9N9HHV0"/>
<accession>A0A9N9HHV0</accession>
<evidence type="ECO:0000313" key="2">
    <source>
        <dbReference type="Proteomes" id="UP000789759"/>
    </source>
</evidence>
<organism evidence="1 2">
    <name type="scientific">Cetraspora pellucida</name>
    <dbReference type="NCBI Taxonomy" id="1433469"/>
    <lineage>
        <taxon>Eukaryota</taxon>
        <taxon>Fungi</taxon>
        <taxon>Fungi incertae sedis</taxon>
        <taxon>Mucoromycota</taxon>
        <taxon>Glomeromycotina</taxon>
        <taxon>Glomeromycetes</taxon>
        <taxon>Diversisporales</taxon>
        <taxon>Gigasporaceae</taxon>
        <taxon>Cetraspora</taxon>
    </lineage>
</organism>
<sequence length="77" mass="8721">MKSQIPGTNTKDEVMKLRSTRDEVAANFQLAASTVQSIIEVFDQENRIALKSQGGDKRFILNEQHKEFLEAAIEEEP</sequence>
<protein>
    <submittedName>
        <fullName evidence="1">2245_t:CDS:1</fullName>
    </submittedName>
</protein>
<dbReference type="EMBL" id="CAJVQA010008765">
    <property type="protein sequence ID" value="CAG8676827.1"/>
    <property type="molecule type" value="Genomic_DNA"/>
</dbReference>
<name>A0A9N9HHV0_9GLOM</name>
<dbReference type="Proteomes" id="UP000789759">
    <property type="component" value="Unassembled WGS sequence"/>
</dbReference>